<keyword evidence="1" id="KW-0472">Membrane</keyword>
<reference evidence="2" key="1">
    <citation type="submission" date="2015-07" db="EMBL/GenBank/DDBJ databases">
        <title>MeaNS - Measles Nucleotide Surveillance Program.</title>
        <authorList>
            <person name="Tran T."/>
            <person name="Druce J."/>
        </authorList>
    </citation>
    <scope>NUCLEOTIDE SEQUENCE</scope>
    <source>
        <strain evidence="2">UCB-OBI-ISO-001</strain>
        <tissue evidence="2">Gonad</tissue>
    </source>
</reference>
<sequence>MKEIYFYICHFFFYIFAKMIMNIMKLFSMFAYLFFHITFIYIMTLNIFLYIIIAIIETLTIFHCLLSYCFIGFLFY</sequence>
<dbReference type="AlphaFoldDB" id="A0A0L8FMD9"/>
<feature type="transmembrane region" description="Helical" evidence="1">
    <location>
        <begin position="47"/>
        <end position="75"/>
    </location>
</feature>
<gene>
    <name evidence="2" type="ORF">OCBIM_22014171mg</name>
</gene>
<feature type="transmembrane region" description="Helical" evidence="1">
    <location>
        <begin position="12"/>
        <end position="35"/>
    </location>
</feature>
<name>A0A0L8FMD9_OCTBM</name>
<keyword evidence="1" id="KW-0812">Transmembrane</keyword>
<evidence type="ECO:0000313" key="2">
    <source>
        <dbReference type="EMBL" id="KOF65859.1"/>
    </source>
</evidence>
<keyword evidence="1" id="KW-1133">Transmembrane helix</keyword>
<dbReference type="EMBL" id="KQ428790">
    <property type="protein sequence ID" value="KOF65859.1"/>
    <property type="molecule type" value="Genomic_DNA"/>
</dbReference>
<organism evidence="2">
    <name type="scientific">Octopus bimaculoides</name>
    <name type="common">California two-spotted octopus</name>
    <dbReference type="NCBI Taxonomy" id="37653"/>
    <lineage>
        <taxon>Eukaryota</taxon>
        <taxon>Metazoa</taxon>
        <taxon>Spiralia</taxon>
        <taxon>Lophotrochozoa</taxon>
        <taxon>Mollusca</taxon>
        <taxon>Cephalopoda</taxon>
        <taxon>Coleoidea</taxon>
        <taxon>Octopodiformes</taxon>
        <taxon>Octopoda</taxon>
        <taxon>Incirrata</taxon>
        <taxon>Octopodidae</taxon>
        <taxon>Octopus</taxon>
    </lineage>
</organism>
<protein>
    <submittedName>
        <fullName evidence="2">Uncharacterized protein</fullName>
    </submittedName>
</protein>
<accession>A0A0L8FMD9</accession>
<proteinExistence type="predicted"/>
<evidence type="ECO:0000256" key="1">
    <source>
        <dbReference type="SAM" id="Phobius"/>
    </source>
</evidence>